<dbReference type="GO" id="GO:0015937">
    <property type="term" value="P:coenzyme A biosynthetic process"/>
    <property type="evidence" value="ECO:0007669"/>
    <property type="project" value="TreeGrafter"/>
</dbReference>
<protein>
    <recommendedName>
        <fullName evidence="1">Flavoprotein domain-containing protein</fullName>
    </recommendedName>
</protein>
<reference evidence="2" key="1">
    <citation type="journal article" date="2015" name="Nature">
        <title>Complex archaea that bridge the gap between prokaryotes and eukaryotes.</title>
        <authorList>
            <person name="Spang A."/>
            <person name="Saw J.H."/>
            <person name="Jorgensen S.L."/>
            <person name="Zaremba-Niedzwiedzka K."/>
            <person name="Martijn J."/>
            <person name="Lind A.E."/>
            <person name="van Eijk R."/>
            <person name="Schleper C."/>
            <person name="Guy L."/>
            <person name="Ettema T.J."/>
        </authorList>
    </citation>
    <scope>NUCLEOTIDE SEQUENCE</scope>
</reference>
<dbReference type="Gene3D" id="3.40.50.1950">
    <property type="entry name" value="Flavin prenyltransferase-like"/>
    <property type="match status" value="1"/>
</dbReference>
<proteinExistence type="predicted"/>
<gene>
    <name evidence="2" type="ORF">LCGC14_1587110</name>
</gene>
<organism evidence="2">
    <name type="scientific">marine sediment metagenome</name>
    <dbReference type="NCBI Taxonomy" id="412755"/>
    <lineage>
        <taxon>unclassified sequences</taxon>
        <taxon>metagenomes</taxon>
        <taxon>ecological metagenomes</taxon>
    </lineage>
</organism>
<dbReference type="PANTHER" id="PTHR14359">
    <property type="entry name" value="HOMO-OLIGOMERIC FLAVIN CONTAINING CYS DECARBOXYLASE FAMILY"/>
    <property type="match status" value="1"/>
</dbReference>
<name>A0A0F9J188_9ZZZZ</name>
<dbReference type="GO" id="GO:0071513">
    <property type="term" value="C:phosphopantothenoylcysteine decarboxylase complex"/>
    <property type="evidence" value="ECO:0007669"/>
    <property type="project" value="TreeGrafter"/>
</dbReference>
<dbReference type="PANTHER" id="PTHR14359:SF19">
    <property type="entry name" value="FLAVOPROTEIN"/>
    <property type="match status" value="1"/>
</dbReference>
<dbReference type="GO" id="GO:0010181">
    <property type="term" value="F:FMN binding"/>
    <property type="evidence" value="ECO:0007669"/>
    <property type="project" value="TreeGrafter"/>
</dbReference>
<dbReference type="GO" id="GO:0004633">
    <property type="term" value="F:phosphopantothenoylcysteine decarboxylase activity"/>
    <property type="evidence" value="ECO:0007669"/>
    <property type="project" value="TreeGrafter"/>
</dbReference>
<dbReference type="SUPFAM" id="SSF52507">
    <property type="entry name" value="Homo-oligomeric flavin-containing Cys decarboxylases, HFCD"/>
    <property type="match status" value="1"/>
</dbReference>
<dbReference type="InterPro" id="IPR003382">
    <property type="entry name" value="Flavoprotein"/>
</dbReference>
<accession>A0A0F9J188</accession>
<evidence type="ECO:0000313" key="2">
    <source>
        <dbReference type="EMBL" id="KKM26204.1"/>
    </source>
</evidence>
<dbReference type="Pfam" id="PF02441">
    <property type="entry name" value="Flavoprotein"/>
    <property type="match status" value="1"/>
</dbReference>
<dbReference type="EMBL" id="LAZR01012558">
    <property type="protein sequence ID" value="KKM26204.1"/>
    <property type="molecule type" value="Genomic_DNA"/>
</dbReference>
<comment type="caution">
    <text evidence="2">The sequence shown here is derived from an EMBL/GenBank/DDBJ whole genome shotgun (WGS) entry which is preliminary data.</text>
</comment>
<evidence type="ECO:0000259" key="1">
    <source>
        <dbReference type="Pfam" id="PF02441"/>
    </source>
</evidence>
<feature type="domain" description="Flavoprotein" evidence="1">
    <location>
        <begin position="3"/>
        <end position="143"/>
    </location>
</feature>
<dbReference type="InterPro" id="IPR036551">
    <property type="entry name" value="Flavin_trans-like"/>
</dbReference>
<dbReference type="AlphaFoldDB" id="A0A0F9J188"/>
<sequence length="189" mass="21392">MFKLIWGITGTGYLLKECIDIMRELQEDYNVDLTVILTKEGAAVVKWYKQWLTLTEAVKKVKIEKTPNIPFYAGPLQLGKYDMFLVCPVSANTIAKIAYGFADTLITNCVAQAIKGSMDVHLFPADQDLSPIVTTRPDGSPLILKIRDVELENIRKLKKMEGIIVIPEFSKVREIIFTKINSKQENLQN</sequence>